<dbReference type="SUPFAM" id="SSF81518">
    <property type="entry name" value="Subunit XI (6.4 kDa protein) of cytochrome bc1 complex (Ubiquinol-cytochrome c reductase)"/>
    <property type="match status" value="1"/>
</dbReference>
<dbReference type="OrthoDB" id="15743at2759"/>
<dbReference type="AlphaFoldDB" id="A0A834IQF6"/>
<protein>
    <submittedName>
        <fullName evidence="1">Uncharacterized protein</fullName>
    </submittedName>
</protein>
<evidence type="ECO:0000313" key="1">
    <source>
        <dbReference type="EMBL" id="KAF7278142.1"/>
    </source>
</evidence>
<dbReference type="PANTHER" id="PTHR15420">
    <property type="entry name" value="UBIQUINOL-CYTOCHROME C REDUCTASE COMPLEX 6.4 KD PROTEIN"/>
    <property type="match status" value="1"/>
</dbReference>
<sequence>MPGKNQHTSKSKLNLRDRIGFKHMKDSSDKKKCKPQKSGLFSDIFGERPRSFRSLGPRKYEALSQYKASAALYMVTSFLTICYFCEWKAVLQYMPFYNGKYKED</sequence>
<dbReference type="Proteomes" id="UP000625711">
    <property type="component" value="Unassembled WGS sequence"/>
</dbReference>
<comment type="caution">
    <text evidence="1">The sequence shown here is derived from an EMBL/GenBank/DDBJ whole genome shotgun (WGS) entry which is preliminary data.</text>
</comment>
<accession>A0A834IQF6</accession>
<dbReference type="GO" id="GO:0005743">
    <property type="term" value="C:mitochondrial inner membrane"/>
    <property type="evidence" value="ECO:0007669"/>
    <property type="project" value="TreeGrafter"/>
</dbReference>
<reference evidence="1" key="1">
    <citation type="submission" date="2020-08" db="EMBL/GenBank/DDBJ databases">
        <title>Genome sequencing and assembly of the red palm weevil Rhynchophorus ferrugineus.</title>
        <authorList>
            <person name="Dias G.B."/>
            <person name="Bergman C.M."/>
            <person name="Manee M."/>
        </authorList>
    </citation>
    <scope>NUCLEOTIDE SEQUENCE</scope>
    <source>
        <strain evidence="1">AA-2017</strain>
        <tissue evidence="1">Whole larva</tissue>
    </source>
</reference>
<dbReference type="PANTHER" id="PTHR15420:SF2">
    <property type="entry name" value="CYTOCHROME B-C1 COMPLEX SUBUNIT 10"/>
    <property type="match status" value="1"/>
</dbReference>
<dbReference type="Pfam" id="PF08997">
    <property type="entry name" value="UCR_6-4kD"/>
    <property type="match status" value="1"/>
</dbReference>
<name>A0A834IQF6_RHYFE</name>
<dbReference type="InterPro" id="IPR015089">
    <property type="entry name" value="UQCR"/>
</dbReference>
<dbReference type="EMBL" id="JAACXV010000406">
    <property type="protein sequence ID" value="KAF7278142.1"/>
    <property type="molecule type" value="Genomic_DNA"/>
</dbReference>
<evidence type="ECO:0000313" key="2">
    <source>
        <dbReference type="Proteomes" id="UP000625711"/>
    </source>
</evidence>
<gene>
    <name evidence="1" type="ORF">GWI33_008758</name>
</gene>
<keyword evidence="2" id="KW-1185">Reference proteome</keyword>
<dbReference type="InterPro" id="IPR029027">
    <property type="entry name" value="Single_a-helix_sf"/>
</dbReference>
<dbReference type="GO" id="GO:0006122">
    <property type="term" value="P:mitochondrial electron transport, ubiquinol to cytochrome c"/>
    <property type="evidence" value="ECO:0007669"/>
    <property type="project" value="InterPro"/>
</dbReference>
<organism evidence="1 2">
    <name type="scientific">Rhynchophorus ferrugineus</name>
    <name type="common">Red palm weevil</name>
    <name type="synonym">Curculio ferrugineus</name>
    <dbReference type="NCBI Taxonomy" id="354439"/>
    <lineage>
        <taxon>Eukaryota</taxon>
        <taxon>Metazoa</taxon>
        <taxon>Ecdysozoa</taxon>
        <taxon>Arthropoda</taxon>
        <taxon>Hexapoda</taxon>
        <taxon>Insecta</taxon>
        <taxon>Pterygota</taxon>
        <taxon>Neoptera</taxon>
        <taxon>Endopterygota</taxon>
        <taxon>Coleoptera</taxon>
        <taxon>Polyphaga</taxon>
        <taxon>Cucujiformia</taxon>
        <taxon>Curculionidae</taxon>
        <taxon>Dryophthorinae</taxon>
        <taxon>Rhynchophorus</taxon>
    </lineage>
</organism>
<dbReference type="Gene3D" id="1.20.5.220">
    <property type="match status" value="1"/>
</dbReference>
<proteinExistence type="predicted"/>